<dbReference type="STRING" id="1797110.A3841_19360"/>
<comment type="caution">
    <text evidence="1">The sequence shown here is derived from an EMBL/GenBank/DDBJ whole genome shotgun (WGS) entry which is preliminary data.</text>
</comment>
<dbReference type="EMBL" id="LVWA01000005">
    <property type="protein sequence ID" value="OKL40462.1"/>
    <property type="molecule type" value="Genomic_DNA"/>
</dbReference>
<accession>A0A1Q5PE89</accession>
<dbReference type="AlphaFoldDB" id="A0A1Q5PE89"/>
<evidence type="ECO:0000313" key="1">
    <source>
        <dbReference type="EMBL" id="OKL40462.1"/>
    </source>
</evidence>
<organism evidence="1 2">
    <name type="scientific">Pontibacter flavimaris</name>
    <dbReference type="NCBI Taxonomy" id="1797110"/>
    <lineage>
        <taxon>Bacteria</taxon>
        <taxon>Pseudomonadati</taxon>
        <taxon>Bacteroidota</taxon>
        <taxon>Cytophagia</taxon>
        <taxon>Cytophagales</taxon>
        <taxon>Hymenobacteraceae</taxon>
        <taxon>Pontibacter</taxon>
    </lineage>
</organism>
<gene>
    <name evidence="1" type="ORF">A3841_19360</name>
</gene>
<dbReference type="Proteomes" id="UP000186551">
    <property type="component" value="Unassembled WGS sequence"/>
</dbReference>
<protein>
    <submittedName>
        <fullName evidence="1">Uncharacterized protein</fullName>
    </submittedName>
</protein>
<keyword evidence="2" id="KW-1185">Reference proteome</keyword>
<proteinExistence type="predicted"/>
<evidence type="ECO:0000313" key="2">
    <source>
        <dbReference type="Proteomes" id="UP000186551"/>
    </source>
</evidence>
<name>A0A1Q5PE89_9BACT</name>
<reference evidence="1 2" key="1">
    <citation type="submission" date="2016-03" db="EMBL/GenBank/DDBJ databases">
        <title>Genome sequence of Pontibacter sp. nov., of the family cytophagaceae, isolated from marine sediment of the Yellow Sea, China.</title>
        <authorList>
            <person name="Zhang G."/>
            <person name="Zhang R."/>
        </authorList>
    </citation>
    <scope>NUCLEOTIDE SEQUENCE [LARGE SCALE GENOMIC DNA]</scope>
    <source>
        <strain evidence="1 2">S10-8</strain>
    </source>
</reference>
<sequence length="61" mass="6577">MCAVGRRGSGDLYFVPCRHFAATLPMVSPKVALDKLKAESQVDSIFSIQLIEPGGKPVCQL</sequence>